<organism evidence="1 2">
    <name type="scientific">Dendrobium catenatum</name>
    <dbReference type="NCBI Taxonomy" id="906689"/>
    <lineage>
        <taxon>Eukaryota</taxon>
        <taxon>Viridiplantae</taxon>
        <taxon>Streptophyta</taxon>
        <taxon>Embryophyta</taxon>
        <taxon>Tracheophyta</taxon>
        <taxon>Spermatophyta</taxon>
        <taxon>Magnoliopsida</taxon>
        <taxon>Liliopsida</taxon>
        <taxon>Asparagales</taxon>
        <taxon>Orchidaceae</taxon>
        <taxon>Epidendroideae</taxon>
        <taxon>Malaxideae</taxon>
        <taxon>Dendrobiinae</taxon>
        <taxon>Dendrobium</taxon>
    </lineage>
</organism>
<accession>A0A2I0VGD3</accession>
<reference evidence="1 2" key="1">
    <citation type="journal article" date="2016" name="Sci. Rep.">
        <title>The Dendrobium catenatum Lindl. genome sequence provides insights into polysaccharide synthase, floral development and adaptive evolution.</title>
        <authorList>
            <person name="Zhang G.Q."/>
            <person name="Xu Q."/>
            <person name="Bian C."/>
            <person name="Tsai W.C."/>
            <person name="Yeh C.M."/>
            <person name="Liu K.W."/>
            <person name="Yoshida K."/>
            <person name="Zhang L.S."/>
            <person name="Chang S.B."/>
            <person name="Chen F."/>
            <person name="Shi Y."/>
            <person name="Su Y.Y."/>
            <person name="Zhang Y.Q."/>
            <person name="Chen L.J."/>
            <person name="Yin Y."/>
            <person name="Lin M."/>
            <person name="Huang H."/>
            <person name="Deng H."/>
            <person name="Wang Z.W."/>
            <person name="Zhu S.L."/>
            <person name="Zhao X."/>
            <person name="Deng C."/>
            <person name="Niu S.C."/>
            <person name="Huang J."/>
            <person name="Wang M."/>
            <person name="Liu G.H."/>
            <person name="Yang H.J."/>
            <person name="Xiao X.J."/>
            <person name="Hsiao Y.Y."/>
            <person name="Wu W.L."/>
            <person name="Chen Y.Y."/>
            <person name="Mitsuda N."/>
            <person name="Ohme-Takagi M."/>
            <person name="Luo Y.B."/>
            <person name="Van de Peer Y."/>
            <person name="Liu Z.J."/>
        </authorList>
    </citation>
    <scope>NUCLEOTIDE SEQUENCE [LARGE SCALE GENOMIC DNA]</scope>
    <source>
        <tissue evidence="1">The whole plant</tissue>
    </source>
</reference>
<proteinExistence type="predicted"/>
<evidence type="ECO:0000313" key="2">
    <source>
        <dbReference type="Proteomes" id="UP000233837"/>
    </source>
</evidence>
<dbReference type="EMBL" id="KZ504376">
    <property type="protein sequence ID" value="PKU62481.1"/>
    <property type="molecule type" value="Genomic_DNA"/>
</dbReference>
<reference evidence="1 2" key="2">
    <citation type="journal article" date="2017" name="Nature">
        <title>The Apostasia genome and the evolution of orchids.</title>
        <authorList>
            <person name="Zhang G.Q."/>
            <person name="Liu K.W."/>
            <person name="Li Z."/>
            <person name="Lohaus R."/>
            <person name="Hsiao Y.Y."/>
            <person name="Niu S.C."/>
            <person name="Wang J.Y."/>
            <person name="Lin Y.C."/>
            <person name="Xu Q."/>
            <person name="Chen L.J."/>
            <person name="Yoshida K."/>
            <person name="Fujiwara S."/>
            <person name="Wang Z.W."/>
            <person name="Zhang Y.Q."/>
            <person name="Mitsuda N."/>
            <person name="Wang M."/>
            <person name="Liu G.H."/>
            <person name="Pecoraro L."/>
            <person name="Huang H.X."/>
            <person name="Xiao X.J."/>
            <person name="Lin M."/>
            <person name="Wu X.Y."/>
            <person name="Wu W.L."/>
            <person name="Chen Y.Y."/>
            <person name="Chang S.B."/>
            <person name="Sakamoto S."/>
            <person name="Ohme-Takagi M."/>
            <person name="Yagi M."/>
            <person name="Zeng S.J."/>
            <person name="Shen C.Y."/>
            <person name="Yeh C.M."/>
            <person name="Luo Y.B."/>
            <person name="Tsai W.C."/>
            <person name="Van de Peer Y."/>
            <person name="Liu Z.J."/>
        </authorList>
    </citation>
    <scope>NUCLEOTIDE SEQUENCE [LARGE SCALE GENOMIC DNA]</scope>
    <source>
        <tissue evidence="1">The whole plant</tissue>
    </source>
</reference>
<gene>
    <name evidence="1" type="ORF">MA16_Dca028812</name>
</gene>
<keyword evidence="2" id="KW-1185">Reference proteome</keyword>
<name>A0A2I0VGD3_9ASPA</name>
<evidence type="ECO:0000313" key="1">
    <source>
        <dbReference type="EMBL" id="PKU62481.1"/>
    </source>
</evidence>
<protein>
    <submittedName>
        <fullName evidence="1">Uncharacterized protein</fullName>
    </submittedName>
</protein>
<dbReference type="AlphaFoldDB" id="A0A2I0VGD3"/>
<sequence>MHARRGNEARALLAGEQAESQRAARGLHLCSVGGNPAQVLLDAGFLQEDRRHVKKCCQVCSREEIGAARRMSRGAHGRMQGPRSHAAGRCRDEVKLWIQDLVLGGNFCCMGFLELLVILEDSKQRCCHGLLKGLFNQAGRAQMREKVEIHIQVEFRSRWRIVGTC</sequence>
<dbReference type="Proteomes" id="UP000233837">
    <property type="component" value="Unassembled WGS sequence"/>
</dbReference>